<dbReference type="EMBL" id="VSRR010000656">
    <property type="protein sequence ID" value="MPC18190.1"/>
    <property type="molecule type" value="Genomic_DNA"/>
</dbReference>
<reference evidence="1 2" key="1">
    <citation type="submission" date="2019-05" db="EMBL/GenBank/DDBJ databases">
        <title>Another draft genome of Portunus trituberculatus and its Hox gene families provides insights of decapod evolution.</title>
        <authorList>
            <person name="Jeong J.-H."/>
            <person name="Song I."/>
            <person name="Kim S."/>
            <person name="Choi T."/>
            <person name="Kim D."/>
            <person name="Ryu S."/>
            <person name="Kim W."/>
        </authorList>
    </citation>
    <scope>NUCLEOTIDE SEQUENCE [LARGE SCALE GENOMIC DNA]</scope>
    <source>
        <tissue evidence="1">Muscle</tissue>
    </source>
</reference>
<evidence type="ECO:0000313" key="2">
    <source>
        <dbReference type="Proteomes" id="UP000324222"/>
    </source>
</evidence>
<name>A0A5B7DA40_PORTR</name>
<sequence>MCCSSFLQLGCFPQDTFTDILTLNFHKNGSFPIGVADVLSKPAIITDSRVLADLQTFFNFSVAPRLLRNAKNHQFGLSFTSIHHLQELLLHNNTEDKFIRNVRGSVGETEYELKRRIRRASKKRRDY</sequence>
<organism evidence="1 2">
    <name type="scientific">Portunus trituberculatus</name>
    <name type="common">Swimming crab</name>
    <name type="synonym">Neptunus trituberculatus</name>
    <dbReference type="NCBI Taxonomy" id="210409"/>
    <lineage>
        <taxon>Eukaryota</taxon>
        <taxon>Metazoa</taxon>
        <taxon>Ecdysozoa</taxon>
        <taxon>Arthropoda</taxon>
        <taxon>Crustacea</taxon>
        <taxon>Multicrustacea</taxon>
        <taxon>Malacostraca</taxon>
        <taxon>Eumalacostraca</taxon>
        <taxon>Eucarida</taxon>
        <taxon>Decapoda</taxon>
        <taxon>Pleocyemata</taxon>
        <taxon>Brachyura</taxon>
        <taxon>Eubrachyura</taxon>
        <taxon>Portunoidea</taxon>
        <taxon>Portunidae</taxon>
        <taxon>Portuninae</taxon>
        <taxon>Portunus</taxon>
    </lineage>
</organism>
<keyword evidence="2" id="KW-1185">Reference proteome</keyword>
<comment type="caution">
    <text evidence="1">The sequence shown here is derived from an EMBL/GenBank/DDBJ whole genome shotgun (WGS) entry which is preliminary data.</text>
</comment>
<evidence type="ECO:0000313" key="1">
    <source>
        <dbReference type="EMBL" id="MPC18190.1"/>
    </source>
</evidence>
<gene>
    <name evidence="1" type="ORF">E2C01_011065</name>
</gene>
<dbReference type="AlphaFoldDB" id="A0A5B7DA40"/>
<protein>
    <submittedName>
        <fullName evidence="1">Uncharacterized protein</fullName>
    </submittedName>
</protein>
<proteinExistence type="predicted"/>
<dbReference type="Proteomes" id="UP000324222">
    <property type="component" value="Unassembled WGS sequence"/>
</dbReference>
<accession>A0A5B7DA40</accession>